<accession>A0A4Y2P9Q0</accession>
<protein>
    <submittedName>
        <fullName evidence="4">Uncharacterized protein</fullName>
    </submittedName>
</protein>
<proteinExistence type="predicted"/>
<gene>
    <name evidence="3" type="ORF">AVEN_201968_1</name>
    <name evidence="4" type="ORF">AVEN_215148_1</name>
    <name evidence="2" type="ORF">AVEN_240396_1</name>
    <name evidence="1" type="ORF">AVEN_86007_1</name>
</gene>
<dbReference type="EMBL" id="BGPR01175436">
    <property type="protein sequence ID" value="GBM45150.1"/>
    <property type="molecule type" value="Genomic_DNA"/>
</dbReference>
<name>A0A4Y2P9Q0_ARAVE</name>
<evidence type="ECO:0000313" key="5">
    <source>
        <dbReference type="Proteomes" id="UP000499080"/>
    </source>
</evidence>
<evidence type="ECO:0000313" key="4">
    <source>
        <dbReference type="EMBL" id="GBN47779.1"/>
    </source>
</evidence>
<dbReference type="EMBL" id="BGPR01175477">
    <property type="protein sequence ID" value="GBM45288.1"/>
    <property type="molecule type" value="Genomic_DNA"/>
</dbReference>
<dbReference type="Proteomes" id="UP000499080">
    <property type="component" value="Unassembled WGS sequence"/>
</dbReference>
<dbReference type="EMBL" id="BGPR01131880">
    <property type="protein sequence ID" value="GBN47779.1"/>
    <property type="molecule type" value="Genomic_DNA"/>
</dbReference>
<evidence type="ECO:0000313" key="3">
    <source>
        <dbReference type="EMBL" id="GBM45288.1"/>
    </source>
</evidence>
<evidence type="ECO:0000313" key="2">
    <source>
        <dbReference type="EMBL" id="GBM45150.1"/>
    </source>
</evidence>
<organism evidence="4 5">
    <name type="scientific">Araneus ventricosus</name>
    <name type="common">Orbweaver spider</name>
    <name type="synonym">Epeira ventricosa</name>
    <dbReference type="NCBI Taxonomy" id="182803"/>
    <lineage>
        <taxon>Eukaryota</taxon>
        <taxon>Metazoa</taxon>
        <taxon>Ecdysozoa</taxon>
        <taxon>Arthropoda</taxon>
        <taxon>Chelicerata</taxon>
        <taxon>Arachnida</taxon>
        <taxon>Araneae</taxon>
        <taxon>Araneomorphae</taxon>
        <taxon>Entelegynae</taxon>
        <taxon>Araneoidea</taxon>
        <taxon>Araneidae</taxon>
        <taxon>Araneus</taxon>
    </lineage>
</organism>
<reference evidence="4 5" key="1">
    <citation type="journal article" date="2019" name="Sci. Rep.">
        <title>Orb-weaving spider Araneus ventricosus genome elucidates the spidroin gene catalogue.</title>
        <authorList>
            <person name="Kono N."/>
            <person name="Nakamura H."/>
            <person name="Ohtoshi R."/>
            <person name="Moran D.A.P."/>
            <person name="Shinohara A."/>
            <person name="Yoshida Y."/>
            <person name="Fujiwara M."/>
            <person name="Mori M."/>
            <person name="Tomita M."/>
            <person name="Arakawa K."/>
        </authorList>
    </citation>
    <scope>NUCLEOTIDE SEQUENCE [LARGE SCALE GENOMIC DNA]</scope>
</reference>
<keyword evidence="5" id="KW-1185">Reference proteome</keyword>
<comment type="caution">
    <text evidence="4">The sequence shown here is derived from an EMBL/GenBank/DDBJ whole genome shotgun (WGS) entry which is preliminary data.</text>
</comment>
<evidence type="ECO:0000313" key="1">
    <source>
        <dbReference type="EMBL" id="GBM36141.1"/>
    </source>
</evidence>
<dbReference type="AlphaFoldDB" id="A0A4Y2P9Q0"/>
<dbReference type="EMBL" id="BGPR01172606">
    <property type="protein sequence ID" value="GBM36141.1"/>
    <property type="molecule type" value="Genomic_DNA"/>
</dbReference>
<sequence>MSSFEKEGGTRIIKIDAGNGTRDREECTWVCGGGRGDDRETYLIFRVPSRIPPLLADPLPQEEKYAVCIERNIVFPKLTHSEGFTCLKKKV</sequence>